<name>A0ABS7ZH72_9MICO</name>
<comment type="subcellular location">
    <subcellularLocation>
        <location evidence="6">Cell membrane</location>
        <topology evidence="6">Multi-pass membrane protein</topology>
    </subcellularLocation>
    <subcellularLocation>
        <location evidence="1">Membrane</location>
        <topology evidence="1">Multi-pass membrane protein</topology>
    </subcellularLocation>
</comment>
<dbReference type="PROSITE" id="PS51012">
    <property type="entry name" value="ABC_TM2"/>
    <property type="match status" value="1"/>
</dbReference>
<evidence type="ECO:0000256" key="4">
    <source>
        <dbReference type="ARBA" id="ARBA00023136"/>
    </source>
</evidence>
<dbReference type="PIRSF" id="PIRSF006648">
    <property type="entry name" value="DrrB"/>
    <property type="match status" value="1"/>
</dbReference>
<dbReference type="InterPro" id="IPR052902">
    <property type="entry name" value="ABC-2_transporter"/>
</dbReference>
<dbReference type="EMBL" id="JAIXCQ010000009">
    <property type="protein sequence ID" value="MCA5894368.1"/>
    <property type="molecule type" value="Genomic_DNA"/>
</dbReference>
<accession>A0ABS7ZH72</accession>
<feature type="domain" description="ABC transmembrane type-2" evidence="7">
    <location>
        <begin position="38"/>
        <end position="272"/>
    </location>
</feature>
<evidence type="ECO:0000256" key="3">
    <source>
        <dbReference type="ARBA" id="ARBA00022989"/>
    </source>
</evidence>
<feature type="transmembrane region" description="Helical" evidence="6">
    <location>
        <begin position="192"/>
        <end position="211"/>
    </location>
</feature>
<evidence type="ECO:0000256" key="1">
    <source>
        <dbReference type="ARBA" id="ARBA00004141"/>
    </source>
</evidence>
<evidence type="ECO:0000256" key="6">
    <source>
        <dbReference type="RuleBase" id="RU361157"/>
    </source>
</evidence>
<keyword evidence="2 6" id="KW-0812">Transmembrane</keyword>
<dbReference type="InterPro" id="IPR000412">
    <property type="entry name" value="ABC_2_transport"/>
</dbReference>
<comment type="caution">
    <text evidence="8">The sequence shown here is derived from an EMBL/GenBank/DDBJ whole genome shotgun (WGS) entry which is preliminary data.</text>
</comment>
<dbReference type="Pfam" id="PF01061">
    <property type="entry name" value="ABC2_membrane"/>
    <property type="match status" value="1"/>
</dbReference>
<evidence type="ECO:0000259" key="7">
    <source>
        <dbReference type="PROSITE" id="PS51012"/>
    </source>
</evidence>
<reference evidence="8 9" key="1">
    <citation type="submission" date="2021-09" db="EMBL/GenBank/DDBJ databases">
        <title>Isoptericola luteus sp. nov., a novel bacterium isolated from Harbin, the capital city of Heilongjiang province.</title>
        <authorList>
            <person name="Li J."/>
        </authorList>
    </citation>
    <scope>NUCLEOTIDE SEQUENCE [LARGE SCALE GENOMIC DNA]</scope>
    <source>
        <strain evidence="8 9">NEAU-Y5</strain>
    </source>
</reference>
<protein>
    <recommendedName>
        <fullName evidence="6">Transport permease protein</fullName>
    </recommendedName>
</protein>
<keyword evidence="6" id="KW-0813">Transport</keyword>
<feature type="transmembrane region" description="Helical" evidence="6">
    <location>
        <begin position="247"/>
        <end position="269"/>
    </location>
</feature>
<keyword evidence="5" id="KW-0046">Antibiotic resistance</keyword>
<keyword evidence="4 6" id="KW-0472">Membrane</keyword>
<feature type="transmembrane region" description="Helical" evidence="6">
    <location>
        <begin position="129"/>
        <end position="154"/>
    </location>
</feature>
<dbReference type="InterPro" id="IPR047817">
    <property type="entry name" value="ABC2_TM_bact-type"/>
</dbReference>
<evidence type="ECO:0000256" key="5">
    <source>
        <dbReference type="ARBA" id="ARBA00023251"/>
    </source>
</evidence>
<proteinExistence type="inferred from homology"/>
<organism evidence="8 9">
    <name type="scientific">Isoptericola luteus</name>
    <dbReference type="NCBI Taxonomy" id="2879484"/>
    <lineage>
        <taxon>Bacteria</taxon>
        <taxon>Bacillati</taxon>
        <taxon>Actinomycetota</taxon>
        <taxon>Actinomycetes</taxon>
        <taxon>Micrococcales</taxon>
        <taxon>Promicromonosporaceae</taxon>
        <taxon>Isoptericola</taxon>
    </lineage>
</organism>
<dbReference type="PANTHER" id="PTHR43027">
    <property type="entry name" value="DOXORUBICIN RESISTANCE ABC TRANSPORTER PERMEASE PROTEIN DRRC-RELATED"/>
    <property type="match status" value="1"/>
</dbReference>
<evidence type="ECO:0000313" key="8">
    <source>
        <dbReference type="EMBL" id="MCA5894368.1"/>
    </source>
</evidence>
<dbReference type="RefSeq" id="WP_225566129.1">
    <property type="nucleotide sequence ID" value="NZ_JAIXCQ010000009.1"/>
</dbReference>
<feature type="transmembrane region" description="Helical" evidence="6">
    <location>
        <begin position="37"/>
        <end position="61"/>
    </location>
</feature>
<dbReference type="PANTHER" id="PTHR43027:SF2">
    <property type="entry name" value="TRANSPORT PERMEASE PROTEIN"/>
    <property type="match status" value="1"/>
</dbReference>
<gene>
    <name evidence="8" type="ORF">LEP48_13575</name>
</gene>
<dbReference type="Proteomes" id="UP001319870">
    <property type="component" value="Unassembled WGS sequence"/>
</dbReference>
<feature type="transmembrane region" description="Helical" evidence="6">
    <location>
        <begin position="81"/>
        <end position="108"/>
    </location>
</feature>
<sequence length="272" mass="28843">MTALTPTAPSRARQGTAGWRGFGPLLRTETRVWLRDFAAPFFGIVFPTLILVGVGFAIPGMRDPMVEDVPPGSVWYGLTPIATYLPTVIAMAVGTASLTVMPVTVATYREKGVLRRLSTTPMRPQGMVASHLVINAGTTVVGVALALVVALLAFDVATPTQVGVVLLAFVLGMCAMFAVGMLVAAVAPRASAANAIAMSLYFPMLLLAGLWTPGPIMPELLRQIGQFTPLGAAGQAMTTGWFESGFPLLQCVVMVVWTAVLLPLAIRLFRWT</sequence>
<comment type="similarity">
    <text evidence="6">Belongs to the ABC-2 integral membrane protein family.</text>
</comment>
<dbReference type="InterPro" id="IPR013525">
    <property type="entry name" value="ABC2_TM"/>
</dbReference>
<feature type="transmembrane region" description="Helical" evidence="6">
    <location>
        <begin position="160"/>
        <end position="185"/>
    </location>
</feature>
<keyword evidence="6" id="KW-1003">Cell membrane</keyword>
<evidence type="ECO:0000256" key="2">
    <source>
        <dbReference type="ARBA" id="ARBA00022692"/>
    </source>
</evidence>
<keyword evidence="9" id="KW-1185">Reference proteome</keyword>
<evidence type="ECO:0000313" key="9">
    <source>
        <dbReference type="Proteomes" id="UP001319870"/>
    </source>
</evidence>
<keyword evidence="3 6" id="KW-1133">Transmembrane helix</keyword>